<dbReference type="PROSITE" id="PS51375">
    <property type="entry name" value="PPR"/>
    <property type="match status" value="6"/>
</dbReference>
<organism evidence="4 5">
    <name type="scientific">Cinnamomum micranthum f. kanehirae</name>
    <dbReference type="NCBI Taxonomy" id="337451"/>
    <lineage>
        <taxon>Eukaryota</taxon>
        <taxon>Viridiplantae</taxon>
        <taxon>Streptophyta</taxon>
        <taxon>Embryophyta</taxon>
        <taxon>Tracheophyta</taxon>
        <taxon>Spermatophyta</taxon>
        <taxon>Magnoliopsida</taxon>
        <taxon>Magnoliidae</taxon>
        <taxon>Laurales</taxon>
        <taxon>Lauraceae</taxon>
        <taxon>Cinnamomum</taxon>
    </lineage>
</organism>
<dbReference type="FunFam" id="1.25.40.10:FF:000344">
    <property type="entry name" value="Pentatricopeptide repeat-containing protein"/>
    <property type="match status" value="1"/>
</dbReference>
<dbReference type="Pfam" id="PF01535">
    <property type="entry name" value="PPR"/>
    <property type="match status" value="4"/>
</dbReference>
<dbReference type="EMBL" id="QPKB01000001">
    <property type="protein sequence ID" value="RWR72304.1"/>
    <property type="molecule type" value="Genomic_DNA"/>
</dbReference>
<reference evidence="4 5" key="1">
    <citation type="journal article" date="2019" name="Nat. Plants">
        <title>Stout camphor tree genome fills gaps in understanding of flowering plant genome evolution.</title>
        <authorList>
            <person name="Chaw S.M."/>
            <person name="Liu Y.C."/>
            <person name="Wu Y.W."/>
            <person name="Wang H.Y."/>
            <person name="Lin C.I."/>
            <person name="Wu C.S."/>
            <person name="Ke H.M."/>
            <person name="Chang L.Y."/>
            <person name="Hsu C.Y."/>
            <person name="Yang H.T."/>
            <person name="Sudianto E."/>
            <person name="Hsu M.H."/>
            <person name="Wu K.P."/>
            <person name="Wang L.N."/>
            <person name="Leebens-Mack J.H."/>
            <person name="Tsai I.J."/>
        </authorList>
    </citation>
    <scope>NUCLEOTIDE SEQUENCE [LARGE SCALE GENOMIC DNA]</scope>
    <source>
        <strain evidence="5">cv. Chaw 1501</strain>
        <tissue evidence="4">Young leaves</tissue>
    </source>
</reference>
<feature type="repeat" description="PPR" evidence="3">
    <location>
        <begin position="419"/>
        <end position="454"/>
    </location>
</feature>
<dbReference type="Gene3D" id="1.25.40.10">
    <property type="entry name" value="Tetratricopeptide repeat domain"/>
    <property type="match status" value="4"/>
</dbReference>
<name>A0A3S3NNX1_9MAGN</name>
<comment type="similarity">
    <text evidence="2">Belongs to the PPR family. PCMP-E subfamily.</text>
</comment>
<evidence type="ECO:0000256" key="1">
    <source>
        <dbReference type="ARBA" id="ARBA00022737"/>
    </source>
</evidence>
<dbReference type="InterPro" id="IPR046848">
    <property type="entry name" value="E_motif"/>
</dbReference>
<dbReference type="FunFam" id="1.25.40.10:FF:000031">
    <property type="entry name" value="Pentatricopeptide repeat-containing protein mitochondrial"/>
    <property type="match status" value="1"/>
</dbReference>
<evidence type="ECO:0000313" key="4">
    <source>
        <dbReference type="EMBL" id="RWR72304.1"/>
    </source>
</evidence>
<proteinExistence type="inferred from homology"/>
<dbReference type="GO" id="GO:0009451">
    <property type="term" value="P:RNA modification"/>
    <property type="evidence" value="ECO:0007669"/>
    <property type="project" value="InterPro"/>
</dbReference>
<dbReference type="NCBIfam" id="TIGR00756">
    <property type="entry name" value="PPR"/>
    <property type="match status" value="6"/>
</dbReference>
<dbReference type="PANTHER" id="PTHR47926">
    <property type="entry name" value="PENTATRICOPEPTIDE REPEAT-CONTAINING PROTEIN"/>
    <property type="match status" value="1"/>
</dbReference>
<dbReference type="Pfam" id="PF13041">
    <property type="entry name" value="PPR_2"/>
    <property type="match status" value="2"/>
</dbReference>
<accession>A0A3S3NNX1</accession>
<keyword evidence="1" id="KW-0677">Repeat</keyword>
<evidence type="ECO:0000256" key="2">
    <source>
        <dbReference type="ARBA" id="ARBA00061659"/>
    </source>
</evidence>
<feature type="repeat" description="PPR" evidence="3">
    <location>
        <begin position="384"/>
        <end position="418"/>
    </location>
</feature>
<dbReference type="AlphaFoldDB" id="A0A3S3NNX1"/>
<dbReference type="Proteomes" id="UP000283530">
    <property type="component" value="Unassembled WGS sequence"/>
</dbReference>
<evidence type="ECO:0000256" key="3">
    <source>
        <dbReference type="PROSITE-ProRule" id="PRU00708"/>
    </source>
</evidence>
<dbReference type="InterPro" id="IPR046960">
    <property type="entry name" value="PPR_At4g14850-like_plant"/>
</dbReference>
<feature type="repeat" description="PPR" evidence="3">
    <location>
        <begin position="353"/>
        <end position="383"/>
    </location>
</feature>
<gene>
    <name evidence="4" type="ORF">CKAN_00051800</name>
</gene>
<dbReference type="InterPro" id="IPR011990">
    <property type="entry name" value="TPR-like_helical_dom_sf"/>
</dbReference>
<comment type="caution">
    <text evidence="4">The sequence shown here is derived from an EMBL/GenBank/DDBJ whole genome shotgun (WGS) entry which is preliminary data.</text>
</comment>
<evidence type="ECO:0000313" key="5">
    <source>
        <dbReference type="Proteomes" id="UP000283530"/>
    </source>
</evidence>
<dbReference type="STRING" id="337451.A0A3S3NNX1"/>
<dbReference type="SUPFAM" id="SSF48452">
    <property type="entry name" value="TPR-like"/>
    <property type="match status" value="1"/>
</dbReference>
<dbReference type="InterPro" id="IPR002885">
    <property type="entry name" value="PPR_rpt"/>
</dbReference>
<keyword evidence="5" id="KW-1185">Reference proteome</keyword>
<dbReference type="Pfam" id="PF20431">
    <property type="entry name" value="E_motif"/>
    <property type="match status" value="1"/>
</dbReference>
<sequence length="581" mass="64353">MPPISEKPIPAISFENPSKTLSFLFHLSQNLPFLKRLHARILVHGLHTSVLFGSKLANAYSELGSLAHARQAFEQIPLKNPHSWNTIISGYSKSKRFFDVLCLYTRMRGESFPPDSFNLVFAIKACAGECLLAHGNSVHSDAVKVGLDLDPFVRPELVSFYADLSCLGDARKLFDGIPERNPVVWGALITGYVKFSMEIEAFGLFRQMRELGLPVGPFTAHGLVRACGNVCAGRGGEMLHGYCVKCGLLDSNVCLNTAIVDMYAKCGILNSSEKLFDEIPEKDVVLWSAVVGGFAQNGKALEALSFFRRMLEEGIVPNMVTFASVLLACSHCGALRQGKSVHGHIVRNGVELDVVTYTAFVDMYAKCGCIMAAHKIFNQMPYHNVFSWSAMINGFGMHGLCTEAIALFNRMQSEGQIPNSVTFVTVLSACGHSGRVKEGWDLFNSISRDYGITPREEHYACMVDLLGRVGQFEEALSFIERMPMEPGATIWGALLGACAIHKRVELAEMVAKKLFLIEPSQPDVYVQLSNVYARVEKWDKVKKVRRMMHEKGLKKNTGFSLIAIDRRFHTFTASDRLACAN</sequence>
<dbReference type="FunFam" id="1.25.40.10:FF:000280">
    <property type="entry name" value="Pentatricopeptide repeat-containing protein"/>
    <property type="match status" value="1"/>
</dbReference>
<dbReference type="GO" id="GO:0003723">
    <property type="term" value="F:RNA binding"/>
    <property type="evidence" value="ECO:0007669"/>
    <property type="project" value="InterPro"/>
</dbReference>
<dbReference type="OrthoDB" id="185373at2759"/>
<dbReference type="PANTHER" id="PTHR47926:SF344">
    <property type="entry name" value="OS07G0636900 PROTEIN"/>
    <property type="match status" value="1"/>
</dbReference>
<protein>
    <submittedName>
        <fullName evidence="4">Pentatricopeptide repeat-containing protein, mitochondrial</fullName>
    </submittedName>
</protein>
<feature type="repeat" description="PPR" evidence="3">
    <location>
        <begin position="80"/>
        <end position="114"/>
    </location>
</feature>
<feature type="repeat" description="PPR" evidence="3">
    <location>
        <begin position="283"/>
        <end position="317"/>
    </location>
</feature>
<feature type="repeat" description="PPR" evidence="3">
    <location>
        <begin position="181"/>
        <end position="215"/>
    </location>
</feature>